<evidence type="ECO:0000313" key="3">
    <source>
        <dbReference type="Proteomes" id="UP001140230"/>
    </source>
</evidence>
<dbReference type="Proteomes" id="UP001140230">
    <property type="component" value="Unassembled WGS sequence"/>
</dbReference>
<organism evidence="2 3">
    <name type="scientific">Xanthomonas hortorum pv. hederae</name>
    <dbReference type="NCBI Taxonomy" id="453603"/>
    <lineage>
        <taxon>Bacteria</taxon>
        <taxon>Pseudomonadati</taxon>
        <taxon>Pseudomonadota</taxon>
        <taxon>Gammaproteobacteria</taxon>
        <taxon>Lysobacterales</taxon>
        <taxon>Lysobacteraceae</taxon>
        <taxon>Xanthomonas</taxon>
    </lineage>
</organism>
<proteinExistence type="predicted"/>
<sequence>MHNLDWSHFTFLDHLIGLAILVGYLALVFFLPLALITAPFWISSVRKAGR</sequence>
<protein>
    <submittedName>
        <fullName evidence="2">Uncharacterized protein</fullName>
    </submittedName>
</protein>
<dbReference type="AlphaFoldDB" id="A0A9X4BUT5"/>
<dbReference type="EMBL" id="JANWTP010000090">
    <property type="protein sequence ID" value="MDC8639990.1"/>
    <property type="molecule type" value="Genomic_DNA"/>
</dbReference>
<reference evidence="2" key="1">
    <citation type="journal article" date="2022" name="Phytopathology">
        <title>Whole genome sequencing-based tracing of a 2022 introduction and outbreak of Xanthomonas hortorum pv. pelargonii.</title>
        <authorList>
            <person name="Iruegas Bocardo F."/>
            <person name="Weisberg A.J."/>
            <person name="Riutta E.R."/>
            <person name="Kilday K.B."/>
            <person name="Bonkowski J.C."/>
            <person name="Creswell T.C."/>
            <person name="Daughtrey M."/>
            <person name="Rane K.K."/>
            <person name="Grunwald N.J."/>
            <person name="Chang J.H."/>
            <person name="Putnam M."/>
        </authorList>
    </citation>
    <scope>NUCLEOTIDE SEQUENCE</scope>
    <source>
        <strain evidence="2">22-338</strain>
    </source>
</reference>
<keyword evidence="1" id="KW-1133">Transmembrane helix</keyword>
<comment type="caution">
    <text evidence="2">The sequence shown here is derived from an EMBL/GenBank/DDBJ whole genome shotgun (WGS) entry which is preliminary data.</text>
</comment>
<name>A0A9X4BUT5_9XANT</name>
<dbReference type="RefSeq" id="WP_273664535.1">
    <property type="nucleotide sequence ID" value="NZ_CP168178.1"/>
</dbReference>
<feature type="transmembrane region" description="Helical" evidence="1">
    <location>
        <begin position="15"/>
        <end position="42"/>
    </location>
</feature>
<keyword evidence="1" id="KW-0812">Transmembrane</keyword>
<keyword evidence="1" id="KW-0472">Membrane</keyword>
<gene>
    <name evidence="2" type="ORF">NY667_19820</name>
</gene>
<accession>A0A9X4BUT5</accession>
<reference evidence="2" key="2">
    <citation type="submission" date="2022-08" db="EMBL/GenBank/DDBJ databases">
        <authorList>
            <person name="Iruegas-Bocardo F."/>
            <person name="Weisberg A.J."/>
            <person name="Riutta E.R."/>
            <person name="Kilday K."/>
            <person name="Bonkowski J.C."/>
            <person name="Creswell T."/>
            <person name="Daughtrey M.L."/>
            <person name="Rane K."/>
            <person name="Grunwald N.J."/>
            <person name="Chang J.H."/>
            <person name="Putnam M.L."/>
        </authorList>
    </citation>
    <scope>NUCLEOTIDE SEQUENCE</scope>
    <source>
        <strain evidence="2">22-338</strain>
    </source>
</reference>
<evidence type="ECO:0000313" key="2">
    <source>
        <dbReference type="EMBL" id="MDC8639990.1"/>
    </source>
</evidence>
<evidence type="ECO:0000256" key="1">
    <source>
        <dbReference type="SAM" id="Phobius"/>
    </source>
</evidence>